<evidence type="ECO:0000256" key="5">
    <source>
        <dbReference type="ARBA" id="ARBA00022801"/>
    </source>
</evidence>
<evidence type="ECO:0000256" key="7">
    <source>
        <dbReference type="HAMAP-Rule" id="MF_00227"/>
    </source>
</evidence>
<comment type="function">
    <text evidence="1 7">RNaseP catalyzes the removal of the 5'-leader sequence from pre-tRNA to produce the mature 5'-terminus. It can also cleave other RNA substrates such as 4.5S RNA. The protein component plays an auxiliary but essential role in vivo by binding to the 5'-leader sequence and broadening the substrate specificity of the ribozyme.</text>
</comment>
<evidence type="ECO:0000256" key="6">
    <source>
        <dbReference type="ARBA" id="ARBA00022884"/>
    </source>
</evidence>
<accession>A0A656HIH2</accession>
<name>A0A656HIH2_THINJ</name>
<dbReference type="Proteomes" id="UP000005317">
    <property type="component" value="Unassembled WGS sequence"/>
</dbReference>
<comment type="subunit">
    <text evidence="7">Consists of a catalytic RNA component (M1 or rnpB) and a protein subunit.</text>
</comment>
<dbReference type="AlphaFoldDB" id="A0A656HIH2"/>
<dbReference type="GO" id="GO:0000049">
    <property type="term" value="F:tRNA binding"/>
    <property type="evidence" value="ECO:0007669"/>
    <property type="project" value="UniProtKB-UniRule"/>
</dbReference>
<dbReference type="InterPro" id="IPR014721">
    <property type="entry name" value="Ribsml_uS5_D2-typ_fold_subgr"/>
</dbReference>
<keyword evidence="4 7" id="KW-0255">Endonuclease</keyword>
<comment type="similarity">
    <text evidence="7">Belongs to the RnpA family.</text>
</comment>
<dbReference type="SUPFAM" id="SSF54211">
    <property type="entry name" value="Ribosomal protein S5 domain 2-like"/>
    <property type="match status" value="1"/>
</dbReference>
<evidence type="ECO:0000256" key="8">
    <source>
        <dbReference type="NCBIfam" id="TIGR00188"/>
    </source>
</evidence>
<dbReference type="HAMAP" id="MF_00227">
    <property type="entry name" value="RNase_P"/>
    <property type="match status" value="1"/>
</dbReference>
<keyword evidence="5 7" id="KW-0378">Hydrolase</keyword>
<dbReference type="PANTHER" id="PTHR33992:SF1">
    <property type="entry name" value="RIBONUCLEASE P PROTEIN COMPONENT"/>
    <property type="match status" value="1"/>
</dbReference>
<dbReference type="InterPro" id="IPR020568">
    <property type="entry name" value="Ribosomal_Su5_D2-typ_SF"/>
</dbReference>
<evidence type="ECO:0000256" key="3">
    <source>
        <dbReference type="ARBA" id="ARBA00022722"/>
    </source>
</evidence>
<dbReference type="EMBL" id="JH651384">
    <property type="protein sequence ID" value="EIJ35019.1"/>
    <property type="molecule type" value="Genomic_DNA"/>
</dbReference>
<dbReference type="GO" id="GO:0030677">
    <property type="term" value="C:ribonuclease P complex"/>
    <property type="evidence" value="ECO:0007669"/>
    <property type="project" value="TreeGrafter"/>
</dbReference>
<dbReference type="GO" id="GO:0042781">
    <property type="term" value="F:3'-tRNA processing endoribonuclease activity"/>
    <property type="evidence" value="ECO:0007669"/>
    <property type="project" value="TreeGrafter"/>
</dbReference>
<dbReference type="Pfam" id="PF00825">
    <property type="entry name" value="Ribonuclease_P"/>
    <property type="match status" value="1"/>
</dbReference>
<dbReference type="GO" id="GO:0001682">
    <property type="term" value="P:tRNA 5'-leader removal"/>
    <property type="evidence" value="ECO:0007669"/>
    <property type="project" value="UniProtKB-UniRule"/>
</dbReference>
<dbReference type="NCBIfam" id="TIGR00188">
    <property type="entry name" value="rnpA"/>
    <property type="match status" value="1"/>
</dbReference>
<keyword evidence="6 7" id="KW-0694">RNA-binding</keyword>
<reference evidence="10" key="1">
    <citation type="journal article" date="2011" name="Stand. Genomic Sci.">
        <title>Genome sequence of the filamentous, gliding Thiothrix nivea neotype strain (JP2(T)).</title>
        <authorList>
            <person name="Lapidus A."/>
            <person name="Nolan M."/>
            <person name="Lucas S."/>
            <person name="Glavina Del Rio T."/>
            <person name="Tice H."/>
            <person name="Cheng J.F."/>
            <person name="Tapia R."/>
            <person name="Han C."/>
            <person name="Goodwin L."/>
            <person name="Pitluck S."/>
            <person name="Liolios K."/>
            <person name="Pagani I."/>
            <person name="Ivanova N."/>
            <person name="Huntemann M."/>
            <person name="Mavromatis K."/>
            <person name="Mikhailova N."/>
            <person name="Pati A."/>
            <person name="Chen A."/>
            <person name="Palaniappan K."/>
            <person name="Land M."/>
            <person name="Brambilla E.M."/>
            <person name="Rohde M."/>
            <person name="Abt B."/>
            <person name="Verbarg S."/>
            <person name="Goker M."/>
            <person name="Bristow J."/>
            <person name="Eisen J.A."/>
            <person name="Markowitz V."/>
            <person name="Hugenholtz P."/>
            <person name="Kyrpides N.C."/>
            <person name="Klenk H.P."/>
            <person name="Woyke T."/>
        </authorList>
    </citation>
    <scope>NUCLEOTIDE SEQUENCE [LARGE SCALE GENOMIC DNA]</scope>
    <source>
        <strain evidence="10">ATCC 35100 / DSM 5205 / JP2</strain>
    </source>
</reference>
<evidence type="ECO:0000313" key="10">
    <source>
        <dbReference type="Proteomes" id="UP000005317"/>
    </source>
</evidence>
<dbReference type="Gene3D" id="3.30.230.10">
    <property type="match status" value="1"/>
</dbReference>
<organism evidence="9 10">
    <name type="scientific">Thiothrix nivea (strain ATCC 35100 / DSM 5205 / JP2)</name>
    <dbReference type="NCBI Taxonomy" id="870187"/>
    <lineage>
        <taxon>Bacteria</taxon>
        <taxon>Pseudomonadati</taxon>
        <taxon>Pseudomonadota</taxon>
        <taxon>Gammaproteobacteria</taxon>
        <taxon>Thiotrichales</taxon>
        <taxon>Thiotrichaceae</taxon>
        <taxon>Thiothrix</taxon>
    </lineage>
</organism>
<comment type="catalytic activity">
    <reaction evidence="7">
        <text>Endonucleolytic cleavage of RNA, removing 5'-extranucleotides from tRNA precursor.</text>
        <dbReference type="EC" id="3.1.26.5"/>
    </reaction>
</comment>
<evidence type="ECO:0000256" key="4">
    <source>
        <dbReference type="ARBA" id="ARBA00022759"/>
    </source>
</evidence>
<dbReference type="PANTHER" id="PTHR33992">
    <property type="entry name" value="RIBONUCLEASE P PROTEIN COMPONENT"/>
    <property type="match status" value="1"/>
</dbReference>
<protein>
    <recommendedName>
        <fullName evidence="7 8">Ribonuclease P protein component</fullName>
        <shortName evidence="7">RNase P protein</shortName>
        <shortName evidence="7">RNaseP protein</shortName>
        <ecNumber evidence="7 8">3.1.26.5</ecNumber>
    </recommendedName>
    <alternativeName>
        <fullName evidence="7">Protein C5</fullName>
    </alternativeName>
</protein>
<keyword evidence="2 7" id="KW-0819">tRNA processing</keyword>
<dbReference type="GO" id="GO:0004526">
    <property type="term" value="F:ribonuclease P activity"/>
    <property type="evidence" value="ECO:0007669"/>
    <property type="project" value="UniProtKB-UniRule"/>
</dbReference>
<gene>
    <name evidence="7" type="primary">rnpA</name>
    <name evidence="9" type="ORF">Thini_2474</name>
</gene>
<proteinExistence type="inferred from homology"/>
<dbReference type="InterPro" id="IPR020539">
    <property type="entry name" value="RNase_P_CS"/>
</dbReference>
<evidence type="ECO:0000313" key="9">
    <source>
        <dbReference type="EMBL" id="EIJ35019.1"/>
    </source>
</evidence>
<evidence type="ECO:0000256" key="2">
    <source>
        <dbReference type="ARBA" id="ARBA00022694"/>
    </source>
</evidence>
<evidence type="ECO:0000256" key="1">
    <source>
        <dbReference type="ARBA" id="ARBA00002663"/>
    </source>
</evidence>
<sequence>MQKQGVSSFPRQVRLTRPAEFQRVFQQGRRCYEGGLSARTAPNEAGYPRLGMAIAKKALRRAHDRNRIRRLVRESFRQHQATLPATDIVVMCRSDVLTLSNKDLFQQLEGLWLRLHKLYSAGSGQADKTALP</sequence>
<dbReference type="PROSITE" id="PS00648">
    <property type="entry name" value="RIBONUCLEASE_P"/>
    <property type="match status" value="1"/>
</dbReference>
<dbReference type="EC" id="3.1.26.5" evidence="7 8"/>
<keyword evidence="10" id="KW-1185">Reference proteome</keyword>
<keyword evidence="3 7" id="KW-0540">Nuclease</keyword>
<dbReference type="InterPro" id="IPR000100">
    <property type="entry name" value="RNase_P"/>
</dbReference>